<dbReference type="PIRSF" id="PIRSF029171">
    <property type="entry name" value="Esterase_LipA"/>
    <property type="match status" value="1"/>
</dbReference>
<evidence type="ECO:0000313" key="2">
    <source>
        <dbReference type="EMBL" id="AHW63277.1"/>
    </source>
</evidence>
<name>X5DRJ5_9CORY</name>
<keyword evidence="3" id="KW-1185">Reference proteome</keyword>
<feature type="region of interest" description="Disordered" evidence="1">
    <location>
        <begin position="42"/>
        <end position="67"/>
    </location>
</feature>
<dbReference type="GO" id="GO:0004806">
    <property type="term" value="F:triacylglycerol lipase activity"/>
    <property type="evidence" value="ECO:0007669"/>
    <property type="project" value="UniProtKB-EC"/>
</dbReference>
<dbReference type="eggNOG" id="COG2267">
    <property type="taxonomic scope" value="Bacteria"/>
</dbReference>
<dbReference type="EMBL" id="CP006842">
    <property type="protein sequence ID" value="AHW63277.1"/>
    <property type="molecule type" value="Genomic_DNA"/>
</dbReference>
<dbReference type="HOGENOM" id="CLU_029538_6_0_11"/>
<dbReference type="AlphaFoldDB" id="X5DRJ5"/>
<keyword evidence="2" id="KW-0378">Hydrolase</keyword>
<evidence type="ECO:0000313" key="3">
    <source>
        <dbReference type="Proteomes" id="UP000023703"/>
    </source>
</evidence>
<dbReference type="STRING" id="1404245.CGLY_04145"/>
<dbReference type="InterPro" id="IPR029058">
    <property type="entry name" value="AB_hydrolase_fold"/>
</dbReference>
<dbReference type="KEGG" id="cgy:CGLY_04145"/>
<dbReference type="EC" id="3.1.1.3" evidence="2"/>
<organism evidence="2 3">
    <name type="scientific">Corynebacterium glyciniphilum AJ 3170</name>
    <dbReference type="NCBI Taxonomy" id="1404245"/>
    <lineage>
        <taxon>Bacteria</taxon>
        <taxon>Bacillati</taxon>
        <taxon>Actinomycetota</taxon>
        <taxon>Actinomycetes</taxon>
        <taxon>Mycobacteriales</taxon>
        <taxon>Corynebacteriaceae</taxon>
        <taxon>Corynebacterium</taxon>
    </lineage>
</organism>
<reference evidence="2 3" key="1">
    <citation type="journal article" date="2015" name="Int. J. Syst. Evol. Microbiol.">
        <title>Revisiting Corynebacterium glyciniphilum (ex Kubota et al., 1972) sp. nov., nom. rev., isolated from putrefied banana.</title>
        <authorList>
            <person name="Al-Dilaimi A."/>
            <person name="Bednarz H."/>
            <person name="Lomker A."/>
            <person name="Niehaus K."/>
            <person name="Kalinowski J."/>
            <person name="Ruckert C."/>
        </authorList>
    </citation>
    <scope>NUCLEOTIDE SEQUENCE [LARGE SCALE GENOMIC DNA]</scope>
    <source>
        <strain evidence="2">AJ 3170</strain>
    </source>
</reference>
<sequence length="460" mass="48180">MVGAYKLTDMTYFTRRLLTRATALSTATVITLAAGITGAAAQGSDSIPGISWPPPAGAPATTDSDPFYLPPDSLPDTPGEVIRTQDAPQLLDLAGTDGPGSAEKILYTSTTEDGDRVAASGVVLKASGTWHGKGPAPTLVYSPGTRGSGDICAPSRSSYQLFGVDTGNGAVNLNYEYPFHAAASALGMNVVVVDLIGLGTPGQHTYVNNPEQGQATLDAARAGLSQLGLPSDSPVGFFGYSQGGGSAASAAEMASSYAPELNVKGTFAGAPPADLLEVVDAVDRHAITGVLGYALNGAMERHPELASLQDEYFNDRGKEFLADTKDRCIGDSVVRWGLTDTRTMTKDGRSFGEIARDDERLRSVLESYKLASAYTDLNAPLMIANGKNDDTIPWGQARETAARYCEAGGTVQFVTDPLPSILPKSAINHAVPMLTNAGPAMSYMVDRFNDRPAPSNCGRF</sequence>
<dbReference type="Proteomes" id="UP000023703">
    <property type="component" value="Chromosome"/>
</dbReference>
<dbReference type="GO" id="GO:0016042">
    <property type="term" value="P:lipid catabolic process"/>
    <property type="evidence" value="ECO:0007669"/>
    <property type="project" value="InterPro"/>
</dbReference>
<protein>
    <submittedName>
        <fullName evidence="2">Secretory lipase</fullName>
        <ecNumber evidence="2">3.1.1.3</ecNumber>
    </submittedName>
</protein>
<dbReference type="Gene3D" id="1.10.260.130">
    <property type="match status" value="1"/>
</dbReference>
<dbReference type="SUPFAM" id="SSF53474">
    <property type="entry name" value="alpha/beta-Hydrolases"/>
    <property type="match status" value="1"/>
</dbReference>
<evidence type="ECO:0000256" key="1">
    <source>
        <dbReference type="SAM" id="MobiDB-lite"/>
    </source>
</evidence>
<dbReference type="Pfam" id="PF03583">
    <property type="entry name" value="LIP"/>
    <property type="match status" value="1"/>
</dbReference>
<proteinExistence type="predicted"/>
<gene>
    <name evidence="2" type="primary">lipS1</name>
    <name evidence="2" type="ORF">CGLY_04145</name>
</gene>
<dbReference type="PANTHER" id="PTHR34853:SF1">
    <property type="entry name" value="LIPASE 5"/>
    <property type="match status" value="1"/>
</dbReference>
<dbReference type="Gene3D" id="3.40.50.1820">
    <property type="entry name" value="alpha/beta hydrolase"/>
    <property type="match status" value="1"/>
</dbReference>
<dbReference type="InterPro" id="IPR005152">
    <property type="entry name" value="Lipase_secreted"/>
</dbReference>
<dbReference type="PANTHER" id="PTHR34853">
    <property type="match status" value="1"/>
</dbReference>
<accession>X5DRJ5</accession>